<evidence type="ECO:0000256" key="5">
    <source>
        <dbReference type="ARBA" id="ARBA00022832"/>
    </source>
</evidence>
<dbReference type="AlphaFoldDB" id="A0A6M5KDS8"/>
<dbReference type="GO" id="GO:0006635">
    <property type="term" value="P:fatty acid beta-oxidation"/>
    <property type="evidence" value="ECO:0007669"/>
    <property type="project" value="UniProtKB-UniPathway"/>
</dbReference>
<dbReference type="Gene3D" id="1.10.1040.50">
    <property type="match status" value="1"/>
</dbReference>
<keyword evidence="8" id="KW-0443">Lipid metabolism</keyword>
<evidence type="ECO:0000256" key="1">
    <source>
        <dbReference type="ARBA" id="ARBA00004275"/>
    </source>
</evidence>
<evidence type="ECO:0000256" key="12">
    <source>
        <dbReference type="ARBA" id="ARBA00023268"/>
    </source>
</evidence>
<dbReference type="GO" id="GO:0003857">
    <property type="term" value="F:(3S)-3-hydroxyacyl-CoA dehydrogenase (NAD+) activity"/>
    <property type="evidence" value="ECO:0007669"/>
    <property type="project" value="TreeGrafter"/>
</dbReference>
<proteinExistence type="evidence at transcript level"/>
<dbReference type="InterPro" id="IPR008927">
    <property type="entry name" value="6-PGluconate_DH-like_C_sf"/>
</dbReference>
<dbReference type="InterPro" id="IPR001753">
    <property type="entry name" value="Enoyl-CoA_hydra/iso"/>
</dbReference>
<evidence type="ECO:0000259" key="14">
    <source>
        <dbReference type="Pfam" id="PF00725"/>
    </source>
</evidence>
<comment type="pathway">
    <text evidence="2">Lipid metabolism; fatty acid beta-oxidation.</text>
</comment>
<evidence type="ECO:0000256" key="7">
    <source>
        <dbReference type="ARBA" id="ARBA00023027"/>
    </source>
</evidence>
<keyword evidence="9" id="KW-0576">Peroxisome</keyword>
<evidence type="ECO:0000256" key="9">
    <source>
        <dbReference type="ARBA" id="ARBA00023140"/>
    </source>
</evidence>
<evidence type="ECO:0000256" key="8">
    <source>
        <dbReference type="ARBA" id="ARBA00023098"/>
    </source>
</evidence>
<keyword evidence="5" id="KW-0276">Fatty acid metabolism</keyword>
<dbReference type="EMBL" id="MT165612">
    <property type="protein sequence ID" value="QJU71803.1"/>
    <property type="molecule type" value="mRNA"/>
</dbReference>
<dbReference type="SUPFAM" id="SSF51735">
    <property type="entry name" value="NAD(P)-binding Rossmann-fold domains"/>
    <property type="match status" value="1"/>
</dbReference>
<dbReference type="GO" id="GO:0005777">
    <property type="term" value="C:peroxisome"/>
    <property type="evidence" value="ECO:0007669"/>
    <property type="project" value="UniProtKB-SubCell"/>
</dbReference>
<evidence type="ECO:0000256" key="3">
    <source>
        <dbReference type="ARBA" id="ARBA00008750"/>
    </source>
</evidence>
<dbReference type="Gene3D" id="3.40.50.720">
    <property type="entry name" value="NAD(P)-binding Rossmann-like Domain"/>
    <property type="match status" value="1"/>
</dbReference>
<keyword evidence="11" id="KW-0456">Lyase</keyword>
<keyword evidence="7" id="KW-0520">NAD</keyword>
<organism evidence="16">
    <name type="scientific">Gambierdiscus pacificus</name>
    <dbReference type="NCBI Taxonomy" id="439314"/>
    <lineage>
        <taxon>Eukaryota</taxon>
        <taxon>Sar</taxon>
        <taxon>Alveolata</taxon>
        <taxon>Dinophyceae</taxon>
        <taxon>Gonyaulacales</taxon>
        <taxon>Pyrocystaceae</taxon>
        <taxon>Gambierdiscus</taxon>
    </lineage>
</organism>
<dbReference type="FunFam" id="3.40.50.720:FF:000009">
    <property type="entry name" value="Fatty oxidation complex, alpha subunit"/>
    <property type="match status" value="1"/>
</dbReference>
<dbReference type="UniPathway" id="UPA00659"/>
<feature type="domain" description="3-hydroxyacyl-CoA dehydrogenase C-terminal" evidence="14">
    <location>
        <begin position="487"/>
        <end position="576"/>
    </location>
</feature>
<feature type="domain" description="3-hydroxyacyl-CoA dehydrogenase C-terminal" evidence="14">
    <location>
        <begin position="611"/>
        <end position="673"/>
    </location>
</feature>
<dbReference type="Pfam" id="PF00378">
    <property type="entry name" value="ECH_1"/>
    <property type="match status" value="1"/>
</dbReference>
<comment type="similarity">
    <text evidence="13">Belongs to the enoyl-CoA hydratase/isomerase family.</text>
</comment>
<dbReference type="Gene3D" id="3.90.226.10">
    <property type="entry name" value="2-enoyl-CoA Hydratase, Chain A, domain 1"/>
    <property type="match status" value="1"/>
</dbReference>
<dbReference type="GO" id="GO:0016853">
    <property type="term" value="F:isomerase activity"/>
    <property type="evidence" value="ECO:0007669"/>
    <property type="project" value="UniProtKB-KW"/>
</dbReference>
<dbReference type="GO" id="GO:0070403">
    <property type="term" value="F:NAD+ binding"/>
    <property type="evidence" value="ECO:0007669"/>
    <property type="project" value="InterPro"/>
</dbReference>
<evidence type="ECO:0000256" key="6">
    <source>
        <dbReference type="ARBA" id="ARBA00023002"/>
    </source>
</evidence>
<dbReference type="InterPro" id="IPR018376">
    <property type="entry name" value="Enoyl-CoA_hyd/isom_CS"/>
</dbReference>
<accession>A0A6M5KDS8</accession>
<dbReference type="FunFam" id="1.10.1040.50:FF:000006">
    <property type="entry name" value="Peroxisomal bifunctional enzyme"/>
    <property type="match status" value="1"/>
</dbReference>
<feature type="domain" description="3-hydroxyacyl-CoA dehydrogenase NAD binding" evidence="15">
    <location>
        <begin position="307"/>
        <end position="484"/>
    </location>
</feature>
<comment type="similarity">
    <text evidence="3">In the N-terminal section; belongs to the enoyl-CoA hydratase/isomerase family.</text>
</comment>
<sequence length="716" mass="76961">MSKPGTNTAYLETVTPDGVAIICLDHFPVNSLHQNLRNGVVRAVLEIEKRIGKDVKGVVMRGAGRTFCAGADITQFGAADNVEVVKLGRSSSDSFGFGTEELSVPVVAAIHGHALGGGFEVALGCHYRVIMEDAFVGLPEVNIGLLPGGQGTQRLPRLIGAEAALELMTSGDHVYAPKAKEWGVVDEIVPKGGDLVAAAVEFCKRQMGKPLPAISTKPPPQPCDFATWSKRMAAQRPGEPAPQAIIKCVQAACAGPTFKDGVKVEMKLFPPLVASPESRALRYMFFSERAGNKVEGLKAKPQKIASVGIVGAGLMGGGIAMSCADAGIAVTLLDMSEGALQKGMGAIKSNWERSVKRGSRTADSVAKSLSLIKGTVDYKDFSQCDLVVEAVFEDIETKKQIFQKLDEVCKPGAFMCSNTSALNIDAIASATKRPEFVMATHFFSPANVMKLLENVRGAKTSDLTIASMMEWGRVISKWPILVGNCPGFVGNRMVNFYGGQARVMLEEGASVEQVDAAATEFGMKMGPLAMGDLVGLDLGIQAKKKAGQYLPDKVLQDALVEAGRLGQKSGAGFWDYDADRKKRPSPAVAQLLEQFSAKKNIVRRQLSNEEIVHRLFFPLINEGFRILQEGMAQRPADIDVCYVHGYSFPRYRGGPMFYADEVGLPIVKETLEKIGIKPAKLLNDCIEAGVPLAKFWAKNGKSVLEQAAKLRPASRL</sequence>
<dbReference type="PANTHER" id="PTHR23309:SF49">
    <property type="entry name" value="PEROXISOMAL BIFUNCTIONAL ENZYME"/>
    <property type="match status" value="1"/>
</dbReference>
<dbReference type="SUPFAM" id="SSF48179">
    <property type="entry name" value="6-phosphogluconate dehydrogenase C-terminal domain-like"/>
    <property type="match status" value="2"/>
</dbReference>
<name>A0A6M5KDS8_9DINO</name>
<dbReference type="SUPFAM" id="SSF52096">
    <property type="entry name" value="ClpP/crotonase"/>
    <property type="match status" value="1"/>
</dbReference>
<comment type="subcellular location">
    <subcellularLocation>
        <location evidence="1">Peroxisome</location>
    </subcellularLocation>
</comment>
<dbReference type="Pfam" id="PF00725">
    <property type="entry name" value="3HCDH"/>
    <property type="match status" value="2"/>
</dbReference>
<dbReference type="GO" id="GO:0004300">
    <property type="term" value="F:enoyl-CoA hydratase activity"/>
    <property type="evidence" value="ECO:0007669"/>
    <property type="project" value="UniProtKB-ARBA"/>
</dbReference>
<keyword evidence="10" id="KW-0413">Isomerase</keyword>
<evidence type="ECO:0000313" key="16">
    <source>
        <dbReference type="EMBL" id="QJU71803.1"/>
    </source>
</evidence>
<dbReference type="InterPro" id="IPR036291">
    <property type="entry name" value="NAD(P)-bd_dom_sf"/>
</dbReference>
<dbReference type="CDD" id="cd06558">
    <property type="entry name" value="crotonase-like"/>
    <property type="match status" value="1"/>
</dbReference>
<dbReference type="InterPro" id="IPR006176">
    <property type="entry name" value="3-OHacyl-CoA_DH_NAD-bd"/>
</dbReference>
<evidence type="ECO:0000256" key="13">
    <source>
        <dbReference type="RuleBase" id="RU003707"/>
    </source>
</evidence>
<comment type="subunit">
    <text evidence="4">Monomer.</text>
</comment>
<evidence type="ECO:0000259" key="15">
    <source>
        <dbReference type="Pfam" id="PF02737"/>
    </source>
</evidence>
<evidence type="ECO:0000256" key="11">
    <source>
        <dbReference type="ARBA" id="ARBA00023239"/>
    </source>
</evidence>
<evidence type="ECO:0000256" key="4">
    <source>
        <dbReference type="ARBA" id="ARBA00011245"/>
    </source>
</evidence>
<evidence type="ECO:0000256" key="2">
    <source>
        <dbReference type="ARBA" id="ARBA00005005"/>
    </source>
</evidence>
<dbReference type="PANTHER" id="PTHR23309">
    <property type="entry name" value="3-HYDROXYACYL-COA DEHYROGENASE"/>
    <property type="match status" value="1"/>
</dbReference>
<dbReference type="Pfam" id="PF02737">
    <property type="entry name" value="3HCDH_N"/>
    <property type="match status" value="1"/>
</dbReference>
<dbReference type="InterPro" id="IPR006108">
    <property type="entry name" value="3HC_DH_C"/>
</dbReference>
<dbReference type="InterPro" id="IPR029045">
    <property type="entry name" value="ClpP/crotonase-like_dom_sf"/>
</dbReference>
<keyword evidence="6" id="KW-0560">Oxidoreductase</keyword>
<keyword evidence="12" id="KW-0511">Multifunctional enzyme</keyword>
<dbReference type="PROSITE" id="PS00166">
    <property type="entry name" value="ENOYL_COA_HYDRATASE"/>
    <property type="match status" value="1"/>
</dbReference>
<protein>
    <submittedName>
        <fullName evidence="16">Peroxisomal bifunctional protein</fullName>
    </submittedName>
</protein>
<evidence type="ECO:0000256" key="10">
    <source>
        <dbReference type="ARBA" id="ARBA00023235"/>
    </source>
</evidence>
<reference evidence="16" key="1">
    <citation type="journal article" date="2020" name="PLoS ONE">
        <title>Transcriptomic analysis of polyketide synthases in a highly ciguatoxic dinoflagellate, Gambierdiscus polynesiensis and low toxicity Gambierdiscus pacificus, from French Polynesia.</title>
        <authorList>
            <person name="Van Dolah F.M."/>
            <person name="Morey J.S."/>
            <person name="Milne S."/>
            <person name="Ung A."/>
            <person name="Anderson P.E."/>
            <person name="Chinain M."/>
        </authorList>
    </citation>
    <scope>NUCLEOTIDE SEQUENCE</scope>
</reference>